<name>A0A845LBH7_HELGE</name>
<reference evidence="1 2" key="1">
    <citation type="submission" date="2020-01" db="EMBL/GenBank/DDBJ databases">
        <title>Whole genome sequence of Heliobacterium gestii DSM 11169.</title>
        <authorList>
            <person name="Kyndt J.A."/>
            <person name="Meyer T.E."/>
        </authorList>
    </citation>
    <scope>NUCLEOTIDE SEQUENCE [LARGE SCALE GENOMIC DNA]</scope>
    <source>
        <strain evidence="1 2">DSM 11169</strain>
    </source>
</reference>
<comment type="caution">
    <text evidence="1">The sequence shown here is derived from an EMBL/GenBank/DDBJ whole genome shotgun (WGS) entry which is preliminary data.</text>
</comment>
<keyword evidence="2" id="KW-1185">Reference proteome</keyword>
<organism evidence="1 2">
    <name type="scientific">Heliomicrobium gestii</name>
    <name type="common">Heliobacterium gestii</name>
    <dbReference type="NCBI Taxonomy" id="2699"/>
    <lineage>
        <taxon>Bacteria</taxon>
        <taxon>Bacillati</taxon>
        <taxon>Bacillota</taxon>
        <taxon>Clostridia</taxon>
        <taxon>Eubacteriales</taxon>
        <taxon>Heliobacteriaceae</taxon>
        <taxon>Heliomicrobium</taxon>
    </lineage>
</organism>
<protein>
    <submittedName>
        <fullName evidence="1">Uncharacterized protein</fullName>
    </submittedName>
</protein>
<proteinExistence type="predicted"/>
<gene>
    <name evidence="1" type="ORF">GTO89_06380</name>
</gene>
<evidence type="ECO:0000313" key="1">
    <source>
        <dbReference type="EMBL" id="MZP42664.1"/>
    </source>
</evidence>
<dbReference type="Proteomes" id="UP000471031">
    <property type="component" value="Unassembled WGS sequence"/>
</dbReference>
<accession>A0A845LBH7</accession>
<dbReference type="RefSeq" id="WP_161261218.1">
    <property type="nucleotide sequence ID" value="NZ_JAFBDC010000003.1"/>
</dbReference>
<sequence length="148" mass="16467">MSRQSMDAIRVKLNELFPSIPSVYIGAPPAGFARPAFCCRLIAGKSIPLNRTLWQERATWKIIYYPPQDAVPDGETDDLQPLTVASRIWEHLSEEMTLSSPGGARYRIVDGKISTGDGEARVTFALETEWGRAEPVYETVGEIDHQMG</sequence>
<evidence type="ECO:0000313" key="2">
    <source>
        <dbReference type="Proteomes" id="UP000471031"/>
    </source>
</evidence>
<dbReference type="AlphaFoldDB" id="A0A845LBH7"/>
<dbReference type="EMBL" id="WXEX01000004">
    <property type="protein sequence ID" value="MZP42664.1"/>
    <property type="molecule type" value="Genomic_DNA"/>
</dbReference>